<dbReference type="Gene3D" id="3.30.310.70">
    <property type="entry name" value="TT1751-like domain"/>
    <property type="match status" value="1"/>
</dbReference>
<dbReference type="InterPro" id="IPR005180">
    <property type="entry name" value="DUF302"/>
</dbReference>
<dbReference type="InterPro" id="IPR035923">
    <property type="entry name" value="TT1751-like_sf"/>
</dbReference>
<protein>
    <submittedName>
        <fullName evidence="3">Uncharacterized conserved protein, DUF302 family</fullName>
    </submittedName>
</protein>
<dbReference type="SUPFAM" id="SSF103247">
    <property type="entry name" value="TT1751-like"/>
    <property type="match status" value="1"/>
</dbReference>
<dbReference type="PANTHER" id="PTHR38342:SF2">
    <property type="entry name" value="INNER MEMBRANE OR EXPORTED"/>
    <property type="match status" value="1"/>
</dbReference>
<keyword evidence="1" id="KW-0732">Signal</keyword>
<dbReference type="AlphaFoldDB" id="A0A1I5X2B3"/>
<gene>
    <name evidence="3" type="ORF">SAMN03084138_04517</name>
</gene>
<dbReference type="Proteomes" id="UP000182692">
    <property type="component" value="Unassembled WGS sequence"/>
</dbReference>
<dbReference type="Pfam" id="PF03625">
    <property type="entry name" value="DUF302"/>
    <property type="match status" value="1"/>
</dbReference>
<evidence type="ECO:0000313" key="3">
    <source>
        <dbReference type="EMBL" id="SFQ25837.1"/>
    </source>
</evidence>
<dbReference type="EMBL" id="FOWR01000055">
    <property type="protein sequence ID" value="SFQ25837.1"/>
    <property type="molecule type" value="Genomic_DNA"/>
</dbReference>
<dbReference type="OrthoDB" id="9799367at2"/>
<organism evidence="3 4">
    <name type="scientific">Enterovibrio norvegicus DSM 15893</name>
    <dbReference type="NCBI Taxonomy" id="1121869"/>
    <lineage>
        <taxon>Bacteria</taxon>
        <taxon>Pseudomonadati</taxon>
        <taxon>Pseudomonadota</taxon>
        <taxon>Gammaproteobacteria</taxon>
        <taxon>Vibrionales</taxon>
        <taxon>Vibrionaceae</taxon>
        <taxon>Enterovibrio</taxon>
    </lineage>
</organism>
<evidence type="ECO:0000256" key="1">
    <source>
        <dbReference type="SAM" id="SignalP"/>
    </source>
</evidence>
<evidence type="ECO:0000259" key="2">
    <source>
        <dbReference type="Pfam" id="PF03625"/>
    </source>
</evidence>
<evidence type="ECO:0000313" key="4">
    <source>
        <dbReference type="Proteomes" id="UP000182692"/>
    </source>
</evidence>
<dbReference type="GeneID" id="35869835"/>
<dbReference type="STRING" id="1121869.SAMN03084138_04517"/>
<dbReference type="CDD" id="cd14797">
    <property type="entry name" value="DUF302"/>
    <property type="match status" value="1"/>
</dbReference>
<dbReference type="RefSeq" id="WP_017017415.1">
    <property type="nucleotide sequence ID" value="NZ_FOWR01000055.1"/>
</dbReference>
<sequence length="153" mass="16551">MGIKLRIIALAATFIALPALAHQGMVQVKSQFDVPVTTDRLIAAAKVRGLTVMARVDHGEGAKKAGLSLRPTQLVIFGNPKVGTPMMVCNQTAGIDLPQKALIWEDEDGDVWLGYNNPDYLVERHHLAECGLPIDKVEKALVSLAKQATQDSK</sequence>
<feature type="signal peptide" evidence="1">
    <location>
        <begin position="1"/>
        <end position="21"/>
    </location>
</feature>
<dbReference type="PANTHER" id="PTHR38342">
    <property type="entry name" value="SLR5037 PROTEIN"/>
    <property type="match status" value="1"/>
</dbReference>
<feature type="domain" description="DUF302" evidence="2">
    <location>
        <begin position="56"/>
        <end position="118"/>
    </location>
</feature>
<feature type="chain" id="PRO_5010249628" evidence="1">
    <location>
        <begin position="22"/>
        <end position="153"/>
    </location>
</feature>
<proteinExistence type="predicted"/>
<accession>A0A1I5X2B3</accession>
<name>A0A1I5X2B3_9GAMM</name>
<reference evidence="3 4" key="1">
    <citation type="submission" date="2016-10" db="EMBL/GenBank/DDBJ databases">
        <authorList>
            <person name="de Groot N.N."/>
        </authorList>
    </citation>
    <scope>NUCLEOTIDE SEQUENCE [LARGE SCALE GENOMIC DNA]</scope>
    <source>
        <strain evidence="3 4">DSM 15893</strain>
    </source>
</reference>